<feature type="compositionally biased region" description="Polar residues" evidence="1">
    <location>
        <begin position="236"/>
        <end position="246"/>
    </location>
</feature>
<evidence type="ECO:0000313" key="3">
    <source>
        <dbReference type="Proteomes" id="UP000215127"/>
    </source>
</evidence>
<reference evidence="2 3" key="1">
    <citation type="submission" date="2016-06" db="EMBL/GenBank/DDBJ databases">
        <authorList>
            <person name="Kjaerup R.B."/>
            <person name="Dalgaard T.S."/>
            <person name="Juul-Madsen H.R."/>
        </authorList>
    </citation>
    <scope>NUCLEOTIDE SEQUENCE [LARGE SCALE GENOMIC DNA]</scope>
</reference>
<accession>A0A1X7RKD4</accession>
<name>A0A1X7RKD4_ZYMT9</name>
<protein>
    <submittedName>
        <fullName evidence="2">Uncharacterized protein</fullName>
    </submittedName>
</protein>
<feature type="region of interest" description="Disordered" evidence="1">
    <location>
        <begin position="1"/>
        <end position="110"/>
    </location>
</feature>
<sequence>MEGNTPAESYTMNHSPHFTTSPSDHATPRALSRSPGRAYSRRNRNVTPYPRPQAGAQSPPHQSRSPPRRSTAQSGAPHRSSSYRRTSRTSPYPQPPPSPTRRSTVNIAADSYMLYDAPPVYQQALLPGSSPRKPSPPPPQCDSWSEMPKLRATGVRPPVSFTYTTASFVEHPLPDLPTPQMPGHFPESPQVVAPSSPKLVDDTHDSPEIEAQLPQIRTRIVSIKKLAPDPLARAYNNPQPFANQLPGTGDDHLHVVDPDREFTFQLDRGQPTSSKTGGSEVPSSTLRSERSYKYNTKKSYAEIERDADNHPLPQWEPEHLTRSPTGGAAVAERRTVFERMVELARREEERRVRRT</sequence>
<dbReference type="EMBL" id="LT853693">
    <property type="protein sequence ID" value="SMQ47875.1"/>
    <property type="molecule type" value="Genomic_DNA"/>
</dbReference>
<feature type="region of interest" description="Disordered" evidence="1">
    <location>
        <begin position="123"/>
        <end position="151"/>
    </location>
</feature>
<organism evidence="2 3">
    <name type="scientific">Zymoseptoria tritici (strain ST99CH_3D7)</name>
    <dbReference type="NCBI Taxonomy" id="1276538"/>
    <lineage>
        <taxon>Eukaryota</taxon>
        <taxon>Fungi</taxon>
        <taxon>Dikarya</taxon>
        <taxon>Ascomycota</taxon>
        <taxon>Pezizomycotina</taxon>
        <taxon>Dothideomycetes</taxon>
        <taxon>Dothideomycetidae</taxon>
        <taxon>Mycosphaerellales</taxon>
        <taxon>Mycosphaerellaceae</taxon>
        <taxon>Zymoseptoria</taxon>
    </lineage>
</organism>
<feature type="compositionally biased region" description="Low complexity" evidence="1">
    <location>
        <begin position="57"/>
        <end position="70"/>
    </location>
</feature>
<feature type="region of interest" description="Disordered" evidence="1">
    <location>
        <begin position="234"/>
        <end position="329"/>
    </location>
</feature>
<dbReference type="AlphaFoldDB" id="A0A1X7RKD4"/>
<evidence type="ECO:0000256" key="1">
    <source>
        <dbReference type="SAM" id="MobiDB-lite"/>
    </source>
</evidence>
<gene>
    <name evidence="2" type="ORF">ZT3D7_G3023</name>
</gene>
<feature type="region of interest" description="Disordered" evidence="1">
    <location>
        <begin position="172"/>
        <end position="210"/>
    </location>
</feature>
<proteinExistence type="predicted"/>
<feature type="compositionally biased region" description="Polar residues" evidence="1">
    <location>
        <begin position="270"/>
        <end position="286"/>
    </location>
</feature>
<evidence type="ECO:0000313" key="2">
    <source>
        <dbReference type="EMBL" id="SMQ47875.1"/>
    </source>
</evidence>
<feature type="compositionally biased region" description="Basic and acidic residues" evidence="1">
    <location>
        <begin position="249"/>
        <end position="262"/>
    </location>
</feature>
<keyword evidence="3" id="KW-1185">Reference proteome</keyword>
<feature type="compositionally biased region" description="Polar residues" evidence="1">
    <location>
        <begin position="1"/>
        <end position="24"/>
    </location>
</feature>
<dbReference type="Proteomes" id="UP000215127">
    <property type="component" value="Chromosome 2"/>
</dbReference>
<feature type="compositionally biased region" description="Basic and acidic residues" evidence="1">
    <location>
        <begin position="299"/>
        <end position="309"/>
    </location>
</feature>